<organism evidence="1 2">
    <name type="scientific">Penicillium cf. viridicatum</name>
    <dbReference type="NCBI Taxonomy" id="2972119"/>
    <lineage>
        <taxon>Eukaryota</taxon>
        <taxon>Fungi</taxon>
        <taxon>Dikarya</taxon>
        <taxon>Ascomycota</taxon>
        <taxon>Pezizomycotina</taxon>
        <taxon>Eurotiomycetes</taxon>
        <taxon>Eurotiomycetidae</taxon>
        <taxon>Eurotiales</taxon>
        <taxon>Aspergillaceae</taxon>
        <taxon>Penicillium</taxon>
    </lineage>
</organism>
<dbReference type="EMBL" id="JAPQKQ010000002">
    <property type="protein sequence ID" value="KAJ5207931.1"/>
    <property type="molecule type" value="Genomic_DNA"/>
</dbReference>
<reference evidence="1" key="1">
    <citation type="submission" date="2022-11" db="EMBL/GenBank/DDBJ databases">
        <authorList>
            <person name="Petersen C."/>
        </authorList>
    </citation>
    <scope>NUCLEOTIDE SEQUENCE</scope>
    <source>
        <strain evidence="1">IBT 20477</strain>
    </source>
</reference>
<evidence type="ECO:0000313" key="1">
    <source>
        <dbReference type="EMBL" id="KAJ5207931.1"/>
    </source>
</evidence>
<name>A0A9W9MUW2_9EURO</name>
<dbReference type="Gene3D" id="3.40.50.720">
    <property type="entry name" value="NAD(P)-binding Rossmann-like Domain"/>
    <property type="match status" value="1"/>
</dbReference>
<comment type="caution">
    <text evidence="1">The sequence shown here is derived from an EMBL/GenBank/DDBJ whole genome shotgun (WGS) entry which is preliminary data.</text>
</comment>
<dbReference type="Proteomes" id="UP001150942">
    <property type="component" value="Unassembled WGS sequence"/>
</dbReference>
<dbReference type="OrthoDB" id="3535423at2759"/>
<dbReference type="InterPro" id="IPR036291">
    <property type="entry name" value="NAD(P)-bd_dom_sf"/>
</dbReference>
<gene>
    <name evidence="1" type="ORF">N7449_002310</name>
</gene>
<dbReference type="SUPFAM" id="SSF51735">
    <property type="entry name" value="NAD(P)-binding Rossmann-fold domains"/>
    <property type="match status" value="1"/>
</dbReference>
<accession>A0A9W9MUW2</accession>
<keyword evidence="2" id="KW-1185">Reference proteome</keyword>
<proteinExistence type="predicted"/>
<protein>
    <submittedName>
        <fullName evidence="1">Uncharacterized protein</fullName>
    </submittedName>
</protein>
<reference evidence="1" key="2">
    <citation type="journal article" date="2023" name="IMA Fungus">
        <title>Comparative genomic study of the Penicillium genus elucidates a diverse pangenome and 15 lateral gene transfer events.</title>
        <authorList>
            <person name="Petersen C."/>
            <person name="Sorensen T."/>
            <person name="Nielsen M.R."/>
            <person name="Sondergaard T.E."/>
            <person name="Sorensen J.L."/>
            <person name="Fitzpatrick D.A."/>
            <person name="Frisvad J.C."/>
            <person name="Nielsen K.L."/>
        </authorList>
    </citation>
    <scope>NUCLEOTIDE SEQUENCE</scope>
    <source>
        <strain evidence="1">IBT 20477</strain>
    </source>
</reference>
<sequence>MKLIIAGATSLLGTEIVRSSLQIREITQVISLALQPMQLDKSIDTSKSKTVVMRDYDEYPDDVKANSAGANACICTFAGTYRTVAVTPLRTNKVQLERICQDCTKIGFEAMHFQCNIAISFTGKKPPNP</sequence>
<dbReference type="AlphaFoldDB" id="A0A9W9MUW2"/>
<evidence type="ECO:0000313" key="2">
    <source>
        <dbReference type="Proteomes" id="UP001150942"/>
    </source>
</evidence>